<dbReference type="CDD" id="cd04301">
    <property type="entry name" value="NAT_SF"/>
    <property type="match status" value="1"/>
</dbReference>
<accession>A0ABR3X581</accession>
<gene>
    <name evidence="2" type="ORF">Daus18300_004846</name>
</gene>
<dbReference type="Proteomes" id="UP001583177">
    <property type="component" value="Unassembled WGS sequence"/>
</dbReference>
<dbReference type="PANTHER" id="PTHR42791:SF1">
    <property type="entry name" value="N-ACETYLTRANSFERASE DOMAIN-CONTAINING PROTEIN"/>
    <property type="match status" value="1"/>
</dbReference>
<proteinExistence type="predicted"/>
<evidence type="ECO:0000313" key="3">
    <source>
        <dbReference type="Proteomes" id="UP001583177"/>
    </source>
</evidence>
<dbReference type="InterPro" id="IPR016181">
    <property type="entry name" value="Acyl_CoA_acyltransferase"/>
</dbReference>
<keyword evidence="3" id="KW-1185">Reference proteome</keyword>
<dbReference type="SUPFAM" id="SSF55729">
    <property type="entry name" value="Acyl-CoA N-acyltransferases (Nat)"/>
    <property type="match status" value="1"/>
</dbReference>
<feature type="domain" description="N-acetyltransferase" evidence="1">
    <location>
        <begin position="7"/>
        <end position="215"/>
    </location>
</feature>
<dbReference type="PROSITE" id="PS51186">
    <property type="entry name" value="GNAT"/>
    <property type="match status" value="1"/>
</dbReference>
<dbReference type="InterPro" id="IPR000182">
    <property type="entry name" value="GNAT_dom"/>
</dbReference>
<evidence type="ECO:0000259" key="1">
    <source>
        <dbReference type="PROSITE" id="PS51186"/>
    </source>
</evidence>
<name>A0ABR3X581_9PEZI</name>
<dbReference type="Pfam" id="PF00583">
    <property type="entry name" value="Acetyltransf_1"/>
    <property type="match status" value="1"/>
</dbReference>
<organism evidence="2 3">
    <name type="scientific">Diaporthe australafricana</name>
    <dbReference type="NCBI Taxonomy" id="127596"/>
    <lineage>
        <taxon>Eukaryota</taxon>
        <taxon>Fungi</taxon>
        <taxon>Dikarya</taxon>
        <taxon>Ascomycota</taxon>
        <taxon>Pezizomycotina</taxon>
        <taxon>Sordariomycetes</taxon>
        <taxon>Sordariomycetidae</taxon>
        <taxon>Diaporthales</taxon>
        <taxon>Diaporthaceae</taxon>
        <taxon>Diaporthe</taxon>
    </lineage>
</organism>
<dbReference type="InterPro" id="IPR052523">
    <property type="entry name" value="Trichothecene_AcTrans"/>
</dbReference>
<dbReference type="Gene3D" id="3.40.630.30">
    <property type="match status" value="1"/>
</dbReference>
<sequence>MPPSPTLRLRPGAPADVEAMCETVLDAFSGNMVGRTFFPRASASARRFWLDALADEVHDPGARFVVIEEDTRSSTSPPELPAAPAVVAFAKWNAPVAAPDTPQPPLPDNWPVDGDPALADVFFKKLADMHEGIMGGRPHWYLEMIVTKGRYQGQGAGGMLMAWGVDKADEEGVECYLDATPEGKKLYERFGFKDRETWPFFNQTYRHSFMVREATRKNFANETSQPQA</sequence>
<dbReference type="EMBL" id="JAWRVE010000034">
    <property type="protein sequence ID" value="KAL1871101.1"/>
    <property type="molecule type" value="Genomic_DNA"/>
</dbReference>
<comment type="caution">
    <text evidence="2">The sequence shown here is derived from an EMBL/GenBank/DDBJ whole genome shotgun (WGS) entry which is preliminary data.</text>
</comment>
<reference evidence="2 3" key="1">
    <citation type="journal article" date="2024" name="IMA Fungus">
        <title>IMA Genome - F19 : A genome assembly and annotation guide to empower mycologists, including annotated draft genome sequences of Ceratocystis pirilliformis, Diaporthe australafricana, Fusarium ophioides, Paecilomyces lecythidis, and Sporothrix stenoceras.</title>
        <authorList>
            <person name="Aylward J."/>
            <person name="Wilson A.M."/>
            <person name="Visagie C.M."/>
            <person name="Spraker J."/>
            <person name="Barnes I."/>
            <person name="Buitendag C."/>
            <person name="Ceriani C."/>
            <person name="Del Mar Angel L."/>
            <person name="du Plessis D."/>
            <person name="Fuchs T."/>
            <person name="Gasser K."/>
            <person name="Kramer D."/>
            <person name="Li W."/>
            <person name="Munsamy K."/>
            <person name="Piso A."/>
            <person name="Price J.L."/>
            <person name="Sonnekus B."/>
            <person name="Thomas C."/>
            <person name="van der Nest A."/>
            <person name="van Dijk A."/>
            <person name="van Heerden A."/>
            <person name="van Vuuren N."/>
            <person name="Yilmaz N."/>
            <person name="Duong T.A."/>
            <person name="van der Merwe N.A."/>
            <person name="Wingfield M.J."/>
            <person name="Wingfield B.D."/>
        </authorList>
    </citation>
    <scope>NUCLEOTIDE SEQUENCE [LARGE SCALE GENOMIC DNA]</scope>
    <source>
        <strain evidence="2 3">CMW 18300</strain>
    </source>
</reference>
<protein>
    <recommendedName>
        <fullName evidence="1">N-acetyltransferase domain-containing protein</fullName>
    </recommendedName>
</protein>
<dbReference type="PANTHER" id="PTHR42791">
    <property type="entry name" value="GNAT FAMILY ACETYLTRANSFERASE"/>
    <property type="match status" value="1"/>
</dbReference>
<evidence type="ECO:0000313" key="2">
    <source>
        <dbReference type="EMBL" id="KAL1871101.1"/>
    </source>
</evidence>